<dbReference type="Pfam" id="PF04082">
    <property type="entry name" value="Fungal_trans"/>
    <property type="match status" value="1"/>
</dbReference>
<keyword evidence="11" id="KW-1185">Reference proteome</keyword>
<evidence type="ECO:0000256" key="7">
    <source>
        <dbReference type="ARBA" id="ARBA00023242"/>
    </source>
</evidence>
<sequence>MSLSKKSAFSCDQCRKRKVRCGGEQPFCKRCVAREETCEYKLPPTLSYTQKLESRVEELERLVSQLQIPPAKESSGSPQPGSPKPRSGLPPVSFEGLKFDNQGSITYHGATSFFHLPNAASDKPSTGIVSDDPSASLDGERIRQKLVSNAWHQRALETFAETPEPFQFLLKTHWCWIQPLFNFVYRPAFTRDMEVSGPYYSHALLNTMLSHSIRWCKKSQISHLLVPYEDGEVFSRQARTLLFDELRTGQSRIPTVQTLLLLSAQECSYGNRTQAWLYSGMAFRLIEDLGICIDGQKYAGSVRLSDEDIEIRRRVFWSCYFWDKMISLYLGRSPTLQHSNVSPPQIMLDDSAETELWSPHGIVYPEGMEYAPTQAHSISCFVRMCQLSEIFNQILIHIYDPLQENSEDEIQNCIMVEGEALKSWWQDLPNFLRIDPREMPLQCPPSHIVTLNCLYHTFTILLYRPMLFQRSEVTDQKPDPNHLVECISSATSIIAIFDLFCKTFGDNYCILSLSYSVYTAASIFLLQVQAGMSRDEQTLARLKFSIYSLERVKSTNPVITSALDLITKALSKLDIDLSGLAIHSLTPTDYTPPVQGEFLPLLPDPVPIVPQVGADGNLQDAYIYNFNPDNFEVTKEMLEAFSSLEPVDATVSRLW</sequence>
<dbReference type="CDD" id="cd00067">
    <property type="entry name" value="GAL4"/>
    <property type="match status" value="1"/>
</dbReference>
<dbReference type="PANTHER" id="PTHR31313:SF85">
    <property type="entry name" value="ZN(II)2CYS6 TRANSCRIPTION FACTOR (EUROFUNG)"/>
    <property type="match status" value="1"/>
</dbReference>
<dbReference type="PROSITE" id="PS50048">
    <property type="entry name" value="ZN2_CY6_FUNGAL_2"/>
    <property type="match status" value="1"/>
</dbReference>
<dbReference type="GO" id="GO:0006351">
    <property type="term" value="P:DNA-templated transcription"/>
    <property type="evidence" value="ECO:0007669"/>
    <property type="project" value="InterPro"/>
</dbReference>
<keyword evidence="7" id="KW-0539">Nucleus</keyword>
<dbReference type="SMART" id="SM00906">
    <property type="entry name" value="Fungal_trans"/>
    <property type="match status" value="1"/>
</dbReference>
<feature type="compositionally biased region" description="Low complexity" evidence="8">
    <location>
        <begin position="74"/>
        <end position="87"/>
    </location>
</feature>
<dbReference type="GO" id="GO:0003677">
    <property type="term" value="F:DNA binding"/>
    <property type="evidence" value="ECO:0007669"/>
    <property type="project" value="UniProtKB-KW"/>
</dbReference>
<dbReference type="InterPro" id="IPR051615">
    <property type="entry name" value="Transcr_Regulatory_Elem"/>
</dbReference>
<keyword evidence="3" id="KW-0862">Zinc</keyword>
<keyword evidence="2" id="KW-0479">Metal-binding</keyword>
<dbReference type="EMBL" id="KV460227">
    <property type="protein sequence ID" value="OBT96504.1"/>
    <property type="molecule type" value="Genomic_DNA"/>
</dbReference>
<feature type="region of interest" description="Disordered" evidence="8">
    <location>
        <begin position="68"/>
        <end position="93"/>
    </location>
</feature>
<dbReference type="GO" id="GO:0008270">
    <property type="term" value="F:zinc ion binding"/>
    <property type="evidence" value="ECO:0007669"/>
    <property type="project" value="InterPro"/>
</dbReference>
<evidence type="ECO:0000256" key="1">
    <source>
        <dbReference type="ARBA" id="ARBA00004123"/>
    </source>
</evidence>
<dbReference type="GeneID" id="28838745"/>
<evidence type="ECO:0000313" key="11">
    <source>
        <dbReference type="Proteomes" id="UP000091956"/>
    </source>
</evidence>
<dbReference type="RefSeq" id="XP_018130237.1">
    <property type="nucleotide sequence ID" value="XM_018274823.2"/>
</dbReference>
<dbReference type="SMART" id="SM00066">
    <property type="entry name" value="GAL4"/>
    <property type="match status" value="1"/>
</dbReference>
<dbReference type="InterPro" id="IPR001138">
    <property type="entry name" value="Zn2Cys6_DnaBD"/>
</dbReference>
<dbReference type="Pfam" id="PF00172">
    <property type="entry name" value="Zn_clus"/>
    <property type="match status" value="1"/>
</dbReference>
<evidence type="ECO:0000259" key="9">
    <source>
        <dbReference type="PROSITE" id="PS50048"/>
    </source>
</evidence>
<dbReference type="OrthoDB" id="4161332at2759"/>
<evidence type="ECO:0000313" key="10">
    <source>
        <dbReference type="EMBL" id="OBT96504.1"/>
    </source>
</evidence>
<feature type="domain" description="Zn(2)-C6 fungal-type" evidence="9">
    <location>
        <begin position="10"/>
        <end position="40"/>
    </location>
</feature>
<dbReference type="SUPFAM" id="SSF57701">
    <property type="entry name" value="Zn2/Cys6 DNA-binding domain"/>
    <property type="match status" value="1"/>
</dbReference>
<accession>A0A1B8GKY4</accession>
<dbReference type="AlphaFoldDB" id="A0A1B8GKY4"/>
<keyword evidence="4" id="KW-0805">Transcription regulation</keyword>
<evidence type="ECO:0000256" key="6">
    <source>
        <dbReference type="ARBA" id="ARBA00023163"/>
    </source>
</evidence>
<comment type="subcellular location">
    <subcellularLocation>
        <location evidence="1">Nucleus</location>
    </subcellularLocation>
</comment>
<gene>
    <name evidence="10" type="ORF">VE01_05359</name>
</gene>
<proteinExistence type="predicted"/>
<dbReference type="InterPro" id="IPR036864">
    <property type="entry name" value="Zn2-C6_fun-type_DNA-bd_sf"/>
</dbReference>
<dbReference type="GO" id="GO:0000981">
    <property type="term" value="F:DNA-binding transcription factor activity, RNA polymerase II-specific"/>
    <property type="evidence" value="ECO:0007669"/>
    <property type="project" value="InterPro"/>
</dbReference>
<dbReference type="CDD" id="cd12148">
    <property type="entry name" value="fungal_TF_MHR"/>
    <property type="match status" value="1"/>
</dbReference>
<dbReference type="PANTHER" id="PTHR31313">
    <property type="entry name" value="TY1 ENHANCER ACTIVATOR"/>
    <property type="match status" value="1"/>
</dbReference>
<keyword evidence="6" id="KW-0804">Transcription</keyword>
<evidence type="ECO:0000256" key="4">
    <source>
        <dbReference type="ARBA" id="ARBA00023015"/>
    </source>
</evidence>
<evidence type="ECO:0000256" key="5">
    <source>
        <dbReference type="ARBA" id="ARBA00023125"/>
    </source>
</evidence>
<dbReference type="Gene3D" id="4.10.240.10">
    <property type="entry name" value="Zn(2)-C6 fungal-type DNA-binding domain"/>
    <property type="match status" value="1"/>
</dbReference>
<name>A0A1B8GKY4_9PEZI</name>
<organism evidence="10 11">
    <name type="scientific">Pseudogymnoascus verrucosus</name>
    <dbReference type="NCBI Taxonomy" id="342668"/>
    <lineage>
        <taxon>Eukaryota</taxon>
        <taxon>Fungi</taxon>
        <taxon>Dikarya</taxon>
        <taxon>Ascomycota</taxon>
        <taxon>Pezizomycotina</taxon>
        <taxon>Leotiomycetes</taxon>
        <taxon>Thelebolales</taxon>
        <taxon>Thelebolaceae</taxon>
        <taxon>Pseudogymnoascus</taxon>
    </lineage>
</organism>
<dbReference type="GO" id="GO:0005634">
    <property type="term" value="C:nucleus"/>
    <property type="evidence" value="ECO:0007669"/>
    <property type="project" value="UniProtKB-SubCell"/>
</dbReference>
<evidence type="ECO:0000256" key="8">
    <source>
        <dbReference type="SAM" id="MobiDB-lite"/>
    </source>
</evidence>
<dbReference type="Proteomes" id="UP000091956">
    <property type="component" value="Unassembled WGS sequence"/>
</dbReference>
<keyword evidence="5" id="KW-0238">DNA-binding</keyword>
<reference evidence="10 11" key="1">
    <citation type="submission" date="2016-03" db="EMBL/GenBank/DDBJ databases">
        <title>Comparative genomics of Pseudogymnoascus destructans, the fungus causing white-nose syndrome of bats.</title>
        <authorList>
            <person name="Palmer J.M."/>
            <person name="Drees K.P."/>
            <person name="Foster J.T."/>
            <person name="Lindner D.L."/>
        </authorList>
    </citation>
    <scope>NUCLEOTIDE SEQUENCE [LARGE SCALE GENOMIC DNA]</scope>
    <source>
        <strain evidence="10 11">UAMH 10579</strain>
    </source>
</reference>
<reference evidence="11" key="2">
    <citation type="journal article" date="2018" name="Nat. Commun.">
        <title>Extreme sensitivity to ultraviolet light in the fungal pathogen causing white-nose syndrome of bats.</title>
        <authorList>
            <person name="Palmer J.M."/>
            <person name="Drees K.P."/>
            <person name="Foster J.T."/>
            <person name="Lindner D.L."/>
        </authorList>
    </citation>
    <scope>NUCLEOTIDE SEQUENCE [LARGE SCALE GENOMIC DNA]</scope>
    <source>
        <strain evidence="11">UAMH 10579</strain>
    </source>
</reference>
<evidence type="ECO:0000256" key="3">
    <source>
        <dbReference type="ARBA" id="ARBA00022833"/>
    </source>
</evidence>
<evidence type="ECO:0000256" key="2">
    <source>
        <dbReference type="ARBA" id="ARBA00022723"/>
    </source>
</evidence>
<dbReference type="PROSITE" id="PS00463">
    <property type="entry name" value="ZN2_CY6_FUNGAL_1"/>
    <property type="match status" value="1"/>
</dbReference>
<protein>
    <recommendedName>
        <fullName evidence="9">Zn(2)-C6 fungal-type domain-containing protein</fullName>
    </recommendedName>
</protein>
<dbReference type="STRING" id="342668.A0A1B8GKY4"/>
<dbReference type="InterPro" id="IPR007219">
    <property type="entry name" value="XnlR_reg_dom"/>
</dbReference>